<dbReference type="EMBL" id="CP045893">
    <property type="protein sequence ID" value="QQP53877.1"/>
    <property type="molecule type" value="Genomic_DNA"/>
</dbReference>
<evidence type="ECO:0000313" key="1">
    <source>
        <dbReference type="EMBL" id="QQP53877.1"/>
    </source>
</evidence>
<dbReference type="OrthoDB" id="422540at2759"/>
<reference evidence="2" key="1">
    <citation type="submission" date="2021-01" db="EMBL/GenBank/DDBJ databases">
        <title>Caligus Genome Assembly.</title>
        <authorList>
            <person name="Gallardo-Escarate C."/>
        </authorList>
    </citation>
    <scope>NUCLEOTIDE SEQUENCE [LARGE SCALE GENOMIC DNA]</scope>
</reference>
<sequence>FATNIRYVKGKQNIVADTLSSIPSSTTKAILQDRCQMVHQPMGVAGAQVPDIDYIN</sequence>
<gene>
    <name evidence="1" type="ORF">FKW44_006510</name>
</gene>
<proteinExistence type="predicted"/>
<evidence type="ECO:0000313" key="2">
    <source>
        <dbReference type="Proteomes" id="UP000595437"/>
    </source>
</evidence>
<feature type="non-terminal residue" evidence="1">
    <location>
        <position position="1"/>
    </location>
</feature>
<name>A0A7T8KDF9_CALRO</name>
<dbReference type="AlphaFoldDB" id="A0A7T8KDF9"/>
<keyword evidence="2" id="KW-1185">Reference proteome</keyword>
<dbReference type="Proteomes" id="UP000595437">
    <property type="component" value="Chromosome 4"/>
</dbReference>
<protein>
    <submittedName>
        <fullName evidence="1">Uncharacterized protein</fullName>
    </submittedName>
</protein>
<accession>A0A7T8KDF9</accession>
<organism evidence="1 2">
    <name type="scientific">Caligus rogercresseyi</name>
    <name type="common">Sea louse</name>
    <dbReference type="NCBI Taxonomy" id="217165"/>
    <lineage>
        <taxon>Eukaryota</taxon>
        <taxon>Metazoa</taxon>
        <taxon>Ecdysozoa</taxon>
        <taxon>Arthropoda</taxon>
        <taxon>Crustacea</taxon>
        <taxon>Multicrustacea</taxon>
        <taxon>Hexanauplia</taxon>
        <taxon>Copepoda</taxon>
        <taxon>Siphonostomatoida</taxon>
        <taxon>Caligidae</taxon>
        <taxon>Caligus</taxon>
    </lineage>
</organism>